<evidence type="ECO:0000313" key="2">
    <source>
        <dbReference type="Proteomes" id="UP000279600"/>
    </source>
</evidence>
<evidence type="ECO:0000313" key="1">
    <source>
        <dbReference type="EMBL" id="AZQ44922.1"/>
    </source>
</evidence>
<dbReference type="Proteomes" id="UP000279600">
    <property type="component" value="Chromosome"/>
</dbReference>
<protein>
    <submittedName>
        <fullName evidence="1">DUF3419 family protein</fullName>
    </submittedName>
</protein>
<sequence>MKSAFSNIDLDQLRYSMIWESGDNMRRALDINTQDHVLVITSAGCNALNALLDEPQSVTAVDVNEHQNQLLRVKLHIYQYHNHELLTSFLGLSNKISQEQVIQILSATMDKDLLEWTKAFFKTTGDKVMESGRLERYIHGFYESLPVDLKPKVDKLFKFEELSQQADFFIDELDNSAFKELFISYFNKNNLSQGRDPKLFTYTSQSTGEVFYERLLEHSKVELLNHNFYSRFFMYGCENIDPHLWPACYQEQNFDTIARQVHKVTVVKDEAMHYLNSAPGQEVTKASLSNIFEYVSPADFQSAVSQLFSRSRSLKLVYWNLLQDQQITRQSDAEMEARLQYQCIATTACFYFLNKRVLQIHPDPARVHELEKMTAF</sequence>
<gene>
    <name evidence="1" type="ORF">EJ995_12060</name>
</gene>
<keyword evidence="2" id="KW-1185">Reference proteome</keyword>
<dbReference type="EMBL" id="CP034549">
    <property type="protein sequence ID" value="AZQ44922.1"/>
    <property type="molecule type" value="Genomic_DNA"/>
</dbReference>
<reference evidence="1 2" key="1">
    <citation type="submission" date="2018-12" db="EMBL/GenBank/DDBJ databases">
        <title>Complete genome of Nonlabens sp. MJ115.</title>
        <authorList>
            <person name="Choi H.S."/>
            <person name="Jung J."/>
        </authorList>
    </citation>
    <scope>NUCLEOTIDE SEQUENCE [LARGE SCALE GENOMIC DNA]</scope>
    <source>
        <strain evidence="1 2">MJ115</strain>
    </source>
</reference>
<dbReference type="RefSeq" id="WP_126448637.1">
    <property type="nucleotide sequence ID" value="NZ_CP034549.1"/>
</dbReference>
<dbReference type="InterPro" id="IPR021829">
    <property type="entry name" value="DUF3419"/>
</dbReference>
<dbReference type="PANTHER" id="PTHR47473:SF1">
    <property type="entry name" value="METHYLTRANSFERASE DOMAIN-CONTAINING PROTEIN"/>
    <property type="match status" value="1"/>
</dbReference>
<dbReference type="AlphaFoldDB" id="A0A3S9N0R6"/>
<proteinExistence type="predicted"/>
<dbReference type="Pfam" id="PF11899">
    <property type="entry name" value="DUF3419"/>
    <property type="match status" value="1"/>
</dbReference>
<name>A0A3S9N0R6_9FLAO</name>
<accession>A0A3S9N0R6</accession>
<dbReference type="PANTHER" id="PTHR47473">
    <property type="entry name" value="BTA1P"/>
    <property type="match status" value="1"/>
</dbReference>
<organism evidence="1 2">
    <name type="scientific">Nonlabens ponticola</name>
    <dbReference type="NCBI Taxonomy" id="2496866"/>
    <lineage>
        <taxon>Bacteria</taxon>
        <taxon>Pseudomonadati</taxon>
        <taxon>Bacteroidota</taxon>
        <taxon>Flavobacteriia</taxon>
        <taxon>Flavobacteriales</taxon>
        <taxon>Flavobacteriaceae</taxon>
        <taxon>Nonlabens</taxon>
    </lineage>
</organism>
<dbReference type="KEGG" id="noj:EJ995_12060"/>
<dbReference type="OrthoDB" id="1522784at2"/>